<dbReference type="PROSITE" id="PS50172">
    <property type="entry name" value="BRCT"/>
    <property type="match status" value="1"/>
</dbReference>
<dbReference type="AlphaFoldDB" id="X1JT35"/>
<dbReference type="SMART" id="SM00292">
    <property type="entry name" value="BRCT"/>
    <property type="match status" value="1"/>
</dbReference>
<feature type="non-terminal residue" evidence="2">
    <location>
        <position position="1"/>
    </location>
</feature>
<dbReference type="Pfam" id="PF00533">
    <property type="entry name" value="BRCT"/>
    <property type="match status" value="1"/>
</dbReference>
<evidence type="ECO:0000259" key="1">
    <source>
        <dbReference type="PROSITE" id="PS50172"/>
    </source>
</evidence>
<dbReference type="Gene3D" id="3.40.50.10190">
    <property type="entry name" value="BRCT domain"/>
    <property type="match status" value="1"/>
</dbReference>
<dbReference type="CDD" id="cd17748">
    <property type="entry name" value="BRCT_DNA_ligase_like"/>
    <property type="match status" value="1"/>
</dbReference>
<feature type="domain" description="BRCT" evidence="1">
    <location>
        <begin position="23"/>
        <end position="96"/>
    </location>
</feature>
<evidence type="ECO:0000313" key="2">
    <source>
        <dbReference type="EMBL" id="GAH97237.1"/>
    </source>
</evidence>
<accession>X1JT35</accession>
<gene>
    <name evidence="2" type="ORF">S06H3_01417</name>
</gene>
<proteinExistence type="predicted"/>
<dbReference type="EMBL" id="BARV01000353">
    <property type="protein sequence ID" value="GAH97237.1"/>
    <property type="molecule type" value="Genomic_DNA"/>
</dbReference>
<organism evidence="2">
    <name type="scientific">marine sediment metagenome</name>
    <dbReference type="NCBI Taxonomy" id="412755"/>
    <lineage>
        <taxon>unclassified sequences</taxon>
        <taxon>metagenomes</taxon>
        <taxon>ecological metagenomes</taxon>
    </lineage>
</organism>
<dbReference type="InterPro" id="IPR036420">
    <property type="entry name" value="BRCT_dom_sf"/>
</dbReference>
<reference evidence="2" key="1">
    <citation type="journal article" date="2014" name="Front. Microbiol.">
        <title>High frequency of phylogenetically diverse reductive dehalogenase-homologous genes in deep subseafloor sedimentary metagenomes.</title>
        <authorList>
            <person name="Kawai M."/>
            <person name="Futagami T."/>
            <person name="Toyoda A."/>
            <person name="Takaki Y."/>
            <person name="Nishi S."/>
            <person name="Hori S."/>
            <person name="Arai W."/>
            <person name="Tsubouchi T."/>
            <person name="Morono Y."/>
            <person name="Uchiyama I."/>
            <person name="Ito T."/>
            <person name="Fujiyama A."/>
            <person name="Inagaki F."/>
            <person name="Takami H."/>
        </authorList>
    </citation>
    <scope>NUCLEOTIDE SEQUENCE</scope>
    <source>
        <strain evidence="2">Expedition CK06-06</strain>
    </source>
</reference>
<sequence length="105" mass="11460">QNRSLLNRLRKAGVRLEEEAVKPEELPLAGQEFVITGRLETFARQEAEAQVKALGGSTGSSVTMKTTYLVVGADPGSKLARAQALGIKQLAEEEFLRLLRQAPQK</sequence>
<name>X1JT35_9ZZZZ</name>
<comment type="caution">
    <text evidence="2">The sequence shown here is derived from an EMBL/GenBank/DDBJ whole genome shotgun (WGS) entry which is preliminary data.</text>
</comment>
<dbReference type="InterPro" id="IPR001357">
    <property type="entry name" value="BRCT_dom"/>
</dbReference>
<dbReference type="SUPFAM" id="SSF52113">
    <property type="entry name" value="BRCT domain"/>
    <property type="match status" value="1"/>
</dbReference>
<protein>
    <recommendedName>
        <fullName evidence="1">BRCT domain-containing protein</fullName>
    </recommendedName>
</protein>